<dbReference type="SUPFAM" id="SSF140453">
    <property type="entry name" value="EsxAB dimer-like"/>
    <property type="match status" value="1"/>
</dbReference>
<gene>
    <name evidence="1" type="ORF">OG442_12975</name>
</gene>
<name>A0ABZ2A4T7_STRNV</name>
<accession>A0ABZ2A4T7</accession>
<protein>
    <submittedName>
        <fullName evidence="1">Uncharacterized protein</fullName>
    </submittedName>
</protein>
<evidence type="ECO:0000313" key="2">
    <source>
        <dbReference type="Proteomes" id="UP001432209"/>
    </source>
</evidence>
<dbReference type="RefSeq" id="WP_329076025.1">
    <property type="nucleotide sequence ID" value="NZ_CP109495.1"/>
</dbReference>
<reference evidence="1" key="1">
    <citation type="submission" date="2022-10" db="EMBL/GenBank/DDBJ databases">
        <title>The complete genomes of actinobacterial strains from the NBC collection.</title>
        <authorList>
            <person name="Joergensen T.S."/>
            <person name="Alvarez Arevalo M."/>
            <person name="Sterndorff E.B."/>
            <person name="Faurdal D."/>
            <person name="Vuksanovic O."/>
            <person name="Mourched A.-S."/>
            <person name="Charusanti P."/>
            <person name="Shaw S."/>
            <person name="Blin K."/>
            <person name="Weber T."/>
        </authorList>
    </citation>
    <scope>NUCLEOTIDE SEQUENCE</scope>
    <source>
        <strain evidence="1">NBC_01432</strain>
    </source>
</reference>
<sequence length="194" mass="21743">MPAFYRELLDTDFSALDDLAGKWREVHTRTEKLPQRMMDEVLKPLRDKGYWEGAAAPFAWTLIDDIARQLTAANKVAKALSQVLDDAVGDLKIIRRDLKDAVRRARDKGLSVNDTGTVSGYLTADLFLAADQRQNSALAVHIAQEEISEICRRGIIADQSLSMTLMSDVGVGSWFMVQQQAAAQLDRLHQQDQR</sequence>
<keyword evidence="2" id="KW-1185">Reference proteome</keyword>
<dbReference type="EMBL" id="CP109495">
    <property type="protein sequence ID" value="WUX52368.1"/>
    <property type="molecule type" value="Genomic_DNA"/>
</dbReference>
<dbReference type="InterPro" id="IPR036689">
    <property type="entry name" value="ESAT-6-like_sf"/>
</dbReference>
<proteinExistence type="predicted"/>
<organism evidence="1 2">
    <name type="scientific">Streptomyces niveus</name>
    <name type="common">Streptomyces spheroides</name>
    <dbReference type="NCBI Taxonomy" id="193462"/>
    <lineage>
        <taxon>Bacteria</taxon>
        <taxon>Bacillati</taxon>
        <taxon>Actinomycetota</taxon>
        <taxon>Actinomycetes</taxon>
        <taxon>Kitasatosporales</taxon>
        <taxon>Streptomycetaceae</taxon>
        <taxon>Streptomyces</taxon>
    </lineage>
</organism>
<dbReference type="Proteomes" id="UP001432209">
    <property type="component" value="Chromosome"/>
</dbReference>
<evidence type="ECO:0000313" key="1">
    <source>
        <dbReference type="EMBL" id="WUX52368.1"/>
    </source>
</evidence>